<evidence type="ECO:0000313" key="1">
    <source>
        <dbReference type="EMBL" id="KAB0874623.1"/>
    </source>
</evidence>
<dbReference type="Proteomes" id="UP000439917">
    <property type="component" value="Unassembled WGS sequence"/>
</dbReference>
<gene>
    <name evidence="1" type="ORF">FZI38_22890</name>
</gene>
<dbReference type="GeneID" id="45717736"/>
<sequence length="72" mass="8234">MKVAACYERSELFMKVTTLLEAELTPSQKPNRSDRQEIYNSGYIHNDIALDEVWPVIPSKPCFVHIAQNLAI</sequence>
<proteinExistence type="predicted"/>
<evidence type="ECO:0000313" key="2">
    <source>
        <dbReference type="Proteomes" id="UP000439917"/>
    </source>
</evidence>
<dbReference type="RefSeq" id="WP_012815882.1">
    <property type="nucleotide sequence ID" value="NZ_JARUQD010000018.1"/>
</dbReference>
<accession>A0AAN5WYR8</accession>
<dbReference type="EMBL" id="WAGF01000036">
    <property type="protein sequence ID" value="KAB0874623.1"/>
    <property type="molecule type" value="Genomic_DNA"/>
</dbReference>
<reference evidence="1 2" key="1">
    <citation type="submission" date="2019-09" db="EMBL/GenBank/DDBJ databases">
        <title>Prevalence, distribution, and phylogeny of type two toxin-antitoxin genes possessed by Cronobacter species where C. sakazakii homologs follow sequence type lineages.</title>
        <authorList>
            <person name="Finkelstein S."/>
            <person name="Negrete F."/>
            <person name="Jang H."/>
            <person name="Gopinath G.R."/>
            <person name="Tall B.D."/>
        </authorList>
    </citation>
    <scope>NUCLEOTIDE SEQUENCE [LARGE SCALE GENOMIC DNA]</scope>
    <source>
        <strain evidence="1 2">MOD1_Comp4</strain>
    </source>
</reference>
<dbReference type="AlphaFoldDB" id="A0AAN5WYR8"/>
<protein>
    <submittedName>
        <fullName evidence="1">Uncharacterized protein</fullName>
    </submittedName>
</protein>
<organism evidence="1 2">
    <name type="scientific">Cronobacter sakazakii</name>
    <name type="common">Enterobacter sakazakii</name>
    <dbReference type="NCBI Taxonomy" id="28141"/>
    <lineage>
        <taxon>Bacteria</taxon>
        <taxon>Pseudomonadati</taxon>
        <taxon>Pseudomonadota</taxon>
        <taxon>Gammaproteobacteria</taxon>
        <taxon>Enterobacterales</taxon>
        <taxon>Enterobacteriaceae</taxon>
        <taxon>Cronobacter</taxon>
    </lineage>
</organism>
<name>A0AAN5WYR8_CROSK</name>
<comment type="caution">
    <text evidence="1">The sequence shown here is derived from an EMBL/GenBank/DDBJ whole genome shotgun (WGS) entry which is preliminary data.</text>
</comment>